<dbReference type="EMBL" id="FNHG01000002">
    <property type="protein sequence ID" value="SDL77216.1"/>
    <property type="molecule type" value="Genomic_DNA"/>
</dbReference>
<dbReference type="AlphaFoldDB" id="A0A1G9MSD1"/>
<evidence type="ECO:0008006" key="4">
    <source>
        <dbReference type="Google" id="ProtNLM"/>
    </source>
</evidence>
<dbReference type="STRING" id="144026.SAMN04488568_10295"/>
<evidence type="ECO:0000313" key="2">
    <source>
        <dbReference type="EMBL" id="SDL77216.1"/>
    </source>
</evidence>
<reference evidence="2 3" key="1">
    <citation type="submission" date="2016-10" db="EMBL/GenBank/DDBJ databases">
        <authorList>
            <person name="de Groot N.N."/>
        </authorList>
    </citation>
    <scope>NUCLEOTIDE SEQUENCE [LARGE SCALE GENOMIC DNA]</scope>
    <source>
        <strain evidence="2 3">DSM 16077</strain>
    </source>
</reference>
<accession>A0A1G9MSD1</accession>
<feature type="signal peptide" evidence="1">
    <location>
        <begin position="1"/>
        <end position="21"/>
    </location>
</feature>
<dbReference type="OrthoDB" id="9789685at2"/>
<name>A0A1G9MSD1_9PROT</name>
<evidence type="ECO:0000313" key="3">
    <source>
        <dbReference type="Proteomes" id="UP000199759"/>
    </source>
</evidence>
<dbReference type="InterPro" id="IPR025245">
    <property type="entry name" value="DUF4197"/>
</dbReference>
<dbReference type="Proteomes" id="UP000199759">
    <property type="component" value="Unassembled WGS sequence"/>
</dbReference>
<gene>
    <name evidence="2" type="ORF">SAMN04488568_10295</name>
</gene>
<proteinExistence type="predicted"/>
<keyword evidence="3" id="KW-1185">Reference proteome</keyword>
<protein>
    <recommendedName>
        <fullName evidence="4">DUF4197 domain-containing protein</fullName>
    </recommendedName>
</protein>
<evidence type="ECO:0000256" key="1">
    <source>
        <dbReference type="SAM" id="SignalP"/>
    </source>
</evidence>
<feature type="chain" id="PRO_5011597946" description="DUF4197 domain-containing protein" evidence="1">
    <location>
        <begin position="22"/>
        <end position="236"/>
    </location>
</feature>
<dbReference type="Pfam" id="PF13852">
    <property type="entry name" value="DUF4197"/>
    <property type="match status" value="1"/>
</dbReference>
<keyword evidence="1" id="KW-0732">Signal</keyword>
<sequence length="236" mass="25216">MLRRQFIISTLALSLAPAAFAQGYGRLSQGDARSGIRAALDTAARLATNRLGQTDGFFADPAVHIPLPRNIASLQSQLRRVGMSGPVDDLELRINRSAEAAMPEAGRIFNDAVQSITVGDAVSIVRGGDTAATDYLRGRSESRLTGLLRPSMETALTGSGAYRAVDAVEPQISGGQNLLGSLFGNRSATGSLRDSVTDHAVNRAIDGVFHYIGQEERAIRQDPVRRGTDILRRVFG</sequence>
<dbReference type="RefSeq" id="WP_091766134.1">
    <property type="nucleotide sequence ID" value="NZ_FNHG01000002.1"/>
</dbReference>
<organism evidence="2 3">
    <name type="scientific">Maricaulis salignorans</name>
    <dbReference type="NCBI Taxonomy" id="144026"/>
    <lineage>
        <taxon>Bacteria</taxon>
        <taxon>Pseudomonadati</taxon>
        <taxon>Pseudomonadota</taxon>
        <taxon>Alphaproteobacteria</taxon>
        <taxon>Maricaulales</taxon>
        <taxon>Maricaulaceae</taxon>
        <taxon>Maricaulis</taxon>
    </lineage>
</organism>